<dbReference type="PANTHER" id="PTHR44167">
    <property type="entry name" value="OVARIAN-SPECIFIC SERINE/THREONINE-PROTEIN KINASE LOK-RELATED"/>
    <property type="match status" value="1"/>
</dbReference>
<dbReference type="PROSITE" id="PS50011">
    <property type="entry name" value="PROTEIN_KINASE_DOM"/>
    <property type="match status" value="1"/>
</dbReference>
<keyword evidence="3" id="KW-1185">Reference proteome</keyword>
<dbReference type="Pfam" id="PF00069">
    <property type="entry name" value="Pkinase"/>
    <property type="match status" value="1"/>
</dbReference>
<evidence type="ECO:0000259" key="1">
    <source>
        <dbReference type="PROSITE" id="PS50011"/>
    </source>
</evidence>
<dbReference type="PANTHER" id="PTHR44167:SF30">
    <property type="entry name" value="PHOSPHORYLASE KINASE"/>
    <property type="match status" value="1"/>
</dbReference>
<evidence type="ECO:0000313" key="2">
    <source>
        <dbReference type="EMBL" id="CAL1698366.1"/>
    </source>
</evidence>
<dbReference type="Proteomes" id="UP001497453">
    <property type="component" value="Chromosome 10"/>
</dbReference>
<proteinExistence type="predicted"/>
<evidence type="ECO:0000313" key="3">
    <source>
        <dbReference type="Proteomes" id="UP001497453"/>
    </source>
</evidence>
<dbReference type="InterPro" id="IPR011009">
    <property type="entry name" value="Kinase-like_dom_sf"/>
</dbReference>
<dbReference type="InterPro" id="IPR000719">
    <property type="entry name" value="Prot_kinase_dom"/>
</dbReference>
<organism evidence="2 3">
    <name type="scientific">Somion occarium</name>
    <dbReference type="NCBI Taxonomy" id="3059160"/>
    <lineage>
        <taxon>Eukaryota</taxon>
        <taxon>Fungi</taxon>
        <taxon>Dikarya</taxon>
        <taxon>Basidiomycota</taxon>
        <taxon>Agaricomycotina</taxon>
        <taxon>Agaricomycetes</taxon>
        <taxon>Polyporales</taxon>
        <taxon>Cerrenaceae</taxon>
        <taxon>Somion</taxon>
    </lineage>
</organism>
<sequence length="398" mass="44888">MVLPVIPDLPDKMSEFWDDVESMTSIWKALAPWFKDRGYILYPRESLCAVPSSGLSAYQLSGNPVKFPYAYASETRLASRVMRMARPCIFPAVDKNRRDVIVKFLFNDAENTHEVSILKHLISESLRSDPLNKVIPVFDVLTYDDRYSFVVMPRWGSAYSLHYCGFDCLGTAFNFASCLLKALAFLHKNLIAHRDIRLDNVLVNVYGKDQLMFDYRPFLSSRQADFVLCDFGVSIMFPPDTPQAERMRPVSESELGSYQYHPPDAANGQAMYDPFAYDVACLGGLFCEVIGHMTTLVPSLAPFLDRMITSDIASRYTASEALEAFTQLYEDLAPHYLGTPAPPPPLYGTVLWQGQDRWAGLPEDFVSEHTSHYAPAKPKYKAINLDGTSCFLDIDTPN</sequence>
<dbReference type="SUPFAM" id="SSF56112">
    <property type="entry name" value="Protein kinase-like (PK-like)"/>
    <property type="match status" value="1"/>
</dbReference>
<reference evidence="3" key="1">
    <citation type="submission" date="2024-04" db="EMBL/GenBank/DDBJ databases">
        <authorList>
            <person name="Shaw F."/>
            <person name="Minotto A."/>
        </authorList>
    </citation>
    <scope>NUCLEOTIDE SEQUENCE [LARGE SCALE GENOMIC DNA]</scope>
</reference>
<dbReference type="EMBL" id="OZ037953">
    <property type="protein sequence ID" value="CAL1698366.1"/>
    <property type="molecule type" value="Genomic_DNA"/>
</dbReference>
<name>A0ABP1CRR4_9APHY</name>
<protein>
    <recommendedName>
        <fullName evidence="1">Protein kinase domain-containing protein</fullName>
    </recommendedName>
</protein>
<gene>
    <name evidence="2" type="ORF">GFSPODELE1_LOCUS2127</name>
</gene>
<feature type="domain" description="Protein kinase" evidence="1">
    <location>
        <begin position="47"/>
        <end position="392"/>
    </location>
</feature>
<dbReference type="SMART" id="SM00220">
    <property type="entry name" value="S_TKc"/>
    <property type="match status" value="1"/>
</dbReference>
<dbReference type="Gene3D" id="1.10.510.10">
    <property type="entry name" value="Transferase(Phosphotransferase) domain 1"/>
    <property type="match status" value="1"/>
</dbReference>
<accession>A0ABP1CRR4</accession>